<protein>
    <submittedName>
        <fullName evidence="2">Uncharacterized protein</fullName>
    </submittedName>
</protein>
<proteinExistence type="predicted"/>
<reference evidence="2" key="1">
    <citation type="submission" date="2018-05" db="EMBL/GenBank/DDBJ databases">
        <authorList>
            <person name="Lanie J.A."/>
            <person name="Ng W.-L."/>
            <person name="Kazmierczak K.M."/>
            <person name="Andrzejewski T.M."/>
            <person name="Davidsen T.M."/>
            <person name="Wayne K.J."/>
            <person name="Tettelin H."/>
            <person name="Glass J.I."/>
            <person name="Rusch D."/>
            <person name="Podicherti R."/>
            <person name="Tsui H.-C.T."/>
            <person name="Winkler M.E."/>
        </authorList>
    </citation>
    <scope>NUCLEOTIDE SEQUENCE</scope>
</reference>
<organism evidence="2">
    <name type="scientific">marine metagenome</name>
    <dbReference type="NCBI Taxonomy" id="408172"/>
    <lineage>
        <taxon>unclassified sequences</taxon>
        <taxon>metagenomes</taxon>
        <taxon>ecological metagenomes</taxon>
    </lineage>
</organism>
<gene>
    <name evidence="2" type="ORF">METZ01_LOCUS453194</name>
</gene>
<feature type="non-terminal residue" evidence="2">
    <location>
        <position position="31"/>
    </location>
</feature>
<evidence type="ECO:0000313" key="2">
    <source>
        <dbReference type="EMBL" id="SVE00340.1"/>
    </source>
</evidence>
<evidence type="ECO:0000256" key="1">
    <source>
        <dbReference type="SAM" id="MobiDB-lite"/>
    </source>
</evidence>
<sequence length="31" mass="3121">MALSLGKAFGQSAKPSAGPESLFGLDNVIDV</sequence>
<name>A0A382ZYJ0_9ZZZZ</name>
<dbReference type="EMBL" id="UINC01187555">
    <property type="protein sequence ID" value="SVE00340.1"/>
    <property type="molecule type" value="Genomic_DNA"/>
</dbReference>
<accession>A0A382ZYJ0</accession>
<feature type="region of interest" description="Disordered" evidence="1">
    <location>
        <begin position="1"/>
        <end position="23"/>
    </location>
</feature>
<dbReference type="AlphaFoldDB" id="A0A382ZYJ0"/>